<proteinExistence type="inferred from homology"/>
<dbReference type="InterPro" id="IPR022998">
    <property type="entry name" value="ThiamineP_synth_TenI"/>
</dbReference>
<feature type="domain" description="Thiamine phosphate synthase/TenI" evidence="11">
    <location>
        <begin position="19"/>
        <end position="185"/>
    </location>
</feature>
<dbReference type="AlphaFoldDB" id="A0A6J6W8W7"/>
<name>A0A6J6W8W7_9ZZZZ</name>
<dbReference type="InterPro" id="IPR036206">
    <property type="entry name" value="ThiamineP_synth_sf"/>
</dbReference>
<evidence type="ECO:0000259" key="11">
    <source>
        <dbReference type="Pfam" id="PF02581"/>
    </source>
</evidence>
<sequence>MWNLQSRHLYLCVGIRPDMSTFLPAVLRGGVDIVQLREKYAARDAQRVAAREMRAICHEFDVPFIMNDDPELALEVAADGVHVGQDDVTVEHCRSVLGEQAIVGISTHADDEFANALPLAVSYRSAGPIVATPTKRERIPTGVEYALRCQSLSTDPVFVTGGVDADALPNLLGQGLRHFVVVRALTDTPDPEATARVLAQLIRAAI</sequence>
<dbReference type="PANTHER" id="PTHR20857:SF15">
    <property type="entry name" value="THIAMINE-PHOSPHATE SYNTHASE"/>
    <property type="match status" value="1"/>
</dbReference>
<evidence type="ECO:0000256" key="6">
    <source>
        <dbReference type="ARBA" id="ARBA00022842"/>
    </source>
</evidence>
<evidence type="ECO:0000256" key="10">
    <source>
        <dbReference type="ARBA" id="ARBA00047883"/>
    </source>
</evidence>
<dbReference type="PANTHER" id="PTHR20857">
    <property type="entry name" value="THIAMINE-PHOSPHATE PYROPHOSPHORYLASE"/>
    <property type="match status" value="1"/>
</dbReference>
<comment type="cofactor">
    <cofactor evidence="1">
        <name>Mg(2+)</name>
        <dbReference type="ChEBI" id="CHEBI:18420"/>
    </cofactor>
</comment>
<dbReference type="InterPro" id="IPR013785">
    <property type="entry name" value="Aldolase_TIM"/>
</dbReference>
<evidence type="ECO:0000256" key="4">
    <source>
        <dbReference type="ARBA" id="ARBA00022679"/>
    </source>
</evidence>
<evidence type="ECO:0000256" key="7">
    <source>
        <dbReference type="ARBA" id="ARBA00022977"/>
    </source>
</evidence>
<evidence type="ECO:0000256" key="5">
    <source>
        <dbReference type="ARBA" id="ARBA00022723"/>
    </source>
</evidence>
<dbReference type="GO" id="GO:0009229">
    <property type="term" value="P:thiamine diphosphate biosynthetic process"/>
    <property type="evidence" value="ECO:0007669"/>
    <property type="project" value="UniProtKB-UniPathway"/>
</dbReference>
<dbReference type="Pfam" id="PF02581">
    <property type="entry name" value="TMP-TENI"/>
    <property type="match status" value="1"/>
</dbReference>
<dbReference type="GO" id="GO:0046872">
    <property type="term" value="F:metal ion binding"/>
    <property type="evidence" value="ECO:0007669"/>
    <property type="project" value="UniProtKB-KW"/>
</dbReference>
<dbReference type="GO" id="GO:0004789">
    <property type="term" value="F:thiamine-phosphate diphosphorylase activity"/>
    <property type="evidence" value="ECO:0007669"/>
    <property type="project" value="UniProtKB-EC"/>
</dbReference>
<evidence type="ECO:0000256" key="9">
    <source>
        <dbReference type="ARBA" id="ARBA00047851"/>
    </source>
</evidence>
<dbReference type="CDD" id="cd00564">
    <property type="entry name" value="TMP_TenI"/>
    <property type="match status" value="1"/>
</dbReference>
<dbReference type="SUPFAM" id="SSF51391">
    <property type="entry name" value="Thiamin phosphate synthase"/>
    <property type="match status" value="1"/>
</dbReference>
<dbReference type="NCBIfam" id="TIGR00693">
    <property type="entry name" value="thiE"/>
    <property type="match status" value="1"/>
</dbReference>
<evidence type="ECO:0000256" key="2">
    <source>
        <dbReference type="ARBA" id="ARBA00005165"/>
    </source>
</evidence>
<dbReference type="EMBL" id="CAFAAB010000042">
    <property type="protein sequence ID" value="CAB4780730.1"/>
    <property type="molecule type" value="Genomic_DNA"/>
</dbReference>
<dbReference type="HAMAP" id="MF_00097">
    <property type="entry name" value="TMP_synthase"/>
    <property type="match status" value="1"/>
</dbReference>
<dbReference type="UniPathway" id="UPA00060">
    <property type="reaction ID" value="UER00141"/>
</dbReference>
<dbReference type="GO" id="GO:0005737">
    <property type="term" value="C:cytoplasm"/>
    <property type="evidence" value="ECO:0007669"/>
    <property type="project" value="TreeGrafter"/>
</dbReference>
<dbReference type="GO" id="GO:0009228">
    <property type="term" value="P:thiamine biosynthetic process"/>
    <property type="evidence" value="ECO:0007669"/>
    <property type="project" value="UniProtKB-KW"/>
</dbReference>
<evidence type="ECO:0000256" key="3">
    <source>
        <dbReference type="ARBA" id="ARBA00012830"/>
    </source>
</evidence>
<keyword evidence="7" id="KW-0784">Thiamine biosynthesis</keyword>
<evidence type="ECO:0000313" key="12">
    <source>
        <dbReference type="EMBL" id="CAB4780730.1"/>
    </source>
</evidence>
<evidence type="ECO:0000256" key="1">
    <source>
        <dbReference type="ARBA" id="ARBA00001946"/>
    </source>
</evidence>
<comment type="catalytic activity">
    <reaction evidence="8">
        <text>4-methyl-5-(2-phosphooxyethyl)-thiazole + 4-amino-2-methyl-5-(diphosphooxymethyl)pyrimidine + H(+) = thiamine phosphate + diphosphate</text>
        <dbReference type="Rhea" id="RHEA:22328"/>
        <dbReference type="ChEBI" id="CHEBI:15378"/>
        <dbReference type="ChEBI" id="CHEBI:33019"/>
        <dbReference type="ChEBI" id="CHEBI:37575"/>
        <dbReference type="ChEBI" id="CHEBI:57841"/>
        <dbReference type="ChEBI" id="CHEBI:58296"/>
        <dbReference type="EC" id="2.5.1.3"/>
    </reaction>
</comment>
<dbReference type="Gene3D" id="3.20.20.70">
    <property type="entry name" value="Aldolase class I"/>
    <property type="match status" value="1"/>
</dbReference>
<keyword evidence="4" id="KW-0808">Transferase</keyword>
<comment type="pathway">
    <text evidence="2">Cofactor biosynthesis; thiamine diphosphate biosynthesis; thiamine phosphate from 4-amino-2-methyl-5-diphosphomethylpyrimidine and 4-methyl-5-(2-phosphoethyl)-thiazole: step 1/1.</text>
</comment>
<gene>
    <name evidence="12" type="ORF">UFOPK2958_00518</name>
</gene>
<reference evidence="12" key="1">
    <citation type="submission" date="2020-05" db="EMBL/GenBank/DDBJ databases">
        <authorList>
            <person name="Chiriac C."/>
            <person name="Salcher M."/>
            <person name="Ghai R."/>
            <person name="Kavagutti S V."/>
        </authorList>
    </citation>
    <scope>NUCLEOTIDE SEQUENCE</scope>
</reference>
<comment type="catalytic activity">
    <reaction evidence="10">
        <text>2-[(2R,5Z)-2-carboxy-4-methylthiazol-5(2H)-ylidene]ethyl phosphate + 4-amino-2-methyl-5-(diphosphooxymethyl)pyrimidine + 2 H(+) = thiamine phosphate + CO2 + diphosphate</text>
        <dbReference type="Rhea" id="RHEA:47844"/>
        <dbReference type="ChEBI" id="CHEBI:15378"/>
        <dbReference type="ChEBI" id="CHEBI:16526"/>
        <dbReference type="ChEBI" id="CHEBI:33019"/>
        <dbReference type="ChEBI" id="CHEBI:37575"/>
        <dbReference type="ChEBI" id="CHEBI:57841"/>
        <dbReference type="ChEBI" id="CHEBI:62899"/>
        <dbReference type="EC" id="2.5.1.3"/>
    </reaction>
</comment>
<evidence type="ECO:0000256" key="8">
    <source>
        <dbReference type="ARBA" id="ARBA00047334"/>
    </source>
</evidence>
<dbReference type="EC" id="2.5.1.3" evidence="3"/>
<protein>
    <recommendedName>
        <fullName evidence="3">thiamine phosphate synthase</fullName>
        <ecNumber evidence="3">2.5.1.3</ecNumber>
    </recommendedName>
</protein>
<keyword evidence="5" id="KW-0479">Metal-binding</keyword>
<accession>A0A6J6W8W7</accession>
<comment type="catalytic activity">
    <reaction evidence="9">
        <text>2-(2-carboxy-4-methylthiazol-5-yl)ethyl phosphate + 4-amino-2-methyl-5-(diphosphooxymethyl)pyrimidine + 2 H(+) = thiamine phosphate + CO2 + diphosphate</text>
        <dbReference type="Rhea" id="RHEA:47848"/>
        <dbReference type="ChEBI" id="CHEBI:15378"/>
        <dbReference type="ChEBI" id="CHEBI:16526"/>
        <dbReference type="ChEBI" id="CHEBI:33019"/>
        <dbReference type="ChEBI" id="CHEBI:37575"/>
        <dbReference type="ChEBI" id="CHEBI:57841"/>
        <dbReference type="ChEBI" id="CHEBI:62890"/>
        <dbReference type="EC" id="2.5.1.3"/>
    </reaction>
</comment>
<dbReference type="InterPro" id="IPR034291">
    <property type="entry name" value="TMP_synthase"/>
</dbReference>
<organism evidence="12">
    <name type="scientific">freshwater metagenome</name>
    <dbReference type="NCBI Taxonomy" id="449393"/>
    <lineage>
        <taxon>unclassified sequences</taxon>
        <taxon>metagenomes</taxon>
        <taxon>ecological metagenomes</taxon>
    </lineage>
</organism>
<keyword evidence="6" id="KW-0460">Magnesium</keyword>